<name>A0A6C0HYV1_9ZZZZ</name>
<evidence type="ECO:0000313" key="1">
    <source>
        <dbReference type="EMBL" id="QHT85764.1"/>
    </source>
</evidence>
<proteinExistence type="predicted"/>
<organism evidence="1">
    <name type="scientific">viral metagenome</name>
    <dbReference type="NCBI Taxonomy" id="1070528"/>
    <lineage>
        <taxon>unclassified sequences</taxon>
        <taxon>metagenomes</taxon>
        <taxon>organismal metagenomes</taxon>
    </lineage>
</organism>
<dbReference type="EMBL" id="MN740044">
    <property type="protein sequence ID" value="QHT85764.1"/>
    <property type="molecule type" value="Genomic_DNA"/>
</dbReference>
<reference evidence="1" key="1">
    <citation type="journal article" date="2020" name="Nature">
        <title>Giant virus diversity and host interactions through global metagenomics.</title>
        <authorList>
            <person name="Schulz F."/>
            <person name="Roux S."/>
            <person name="Paez-Espino D."/>
            <person name="Jungbluth S."/>
            <person name="Walsh D.A."/>
            <person name="Denef V.J."/>
            <person name="McMahon K.D."/>
            <person name="Konstantinidis K.T."/>
            <person name="Eloe-Fadrosh E.A."/>
            <person name="Kyrpides N.C."/>
            <person name="Woyke T."/>
        </authorList>
    </citation>
    <scope>NUCLEOTIDE SEQUENCE</scope>
    <source>
        <strain evidence="1">GVMAG-M-3300023184-182</strain>
    </source>
</reference>
<dbReference type="AlphaFoldDB" id="A0A6C0HYV1"/>
<accession>A0A6C0HYV1</accession>
<sequence>MSKNININNKNGLSFSHLAPTGTNNSRVVMYDPSMQKVTYNTSKTFVIDHPKDNEKFLVHACLEGPEAGVYYRGKAVIVNDEYVTIVLPDYVDKLAKNFTVHITQIYDESTKDQYNILKTTEVSGNRFNVYGKNSKFFWIVYGERLAIDVEPSKSSVSVCGSGPYTWVV</sequence>
<protein>
    <submittedName>
        <fullName evidence="1">Uncharacterized protein</fullName>
    </submittedName>
</protein>